<comment type="caution">
    <text evidence="4">The sequence shown here is derived from an EMBL/GenBank/DDBJ whole genome shotgun (WGS) entry which is preliminary data.</text>
</comment>
<feature type="transmembrane region" description="Helical" evidence="2">
    <location>
        <begin position="78"/>
        <end position="102"/>
    </location>
</feature>
<evidence type="ECO:0000313" key="5">
    <source>
        <dbReference type="EMBL" id="CAF3566252.1"/>
    </source>
</evidence>
<dbReference type="EMBL" id="CAJNOK010000938">
    <property type="protein sequence ID" value="CAF0784209.1"/>
    <property type="molecule type" value="Genomic_DNA"/>
</dbReference>
<dbReference type="Proteomes" id="UP000663829">
    <property type="component" value="Unassembled WGS sequence"/>
</dbReference>
<dbReference type="Proteomes" id="UP000677228">
    <property type="component" value="Unassembled WGS sequence"/>
</dbReference>
<dbReference type="Proteomes" id="UP000681722">
    <property type="component" value="Unassembled WGS sequence"/>
</dbReference>
<keyword evidence="2" id="KW-1133">Transmembrane helix</keyword>
<reference evidence="4" key="1">
    <citation type="submission" date="2021-02" db="EMBL/GenBank/DDBJ databases">
        <authorList>
            <person name="Nowell W R."/>
        </authorList>
    </citation>
    <scope>NUCLEOTIDE SEQUENCE</scope>
</reference>
<feature type="compositionally biased region" description="Polar residues" evidence="1">
    <location>
        <begin position="387"/>
        <end position="406"/>
    </location>
</feature>
<dbReference type="AlphaFoldDB" id="A0A813WIH1"/>
<keyword evidence="7" id="KW-1185">Reference proteome</keyword>
<evidence type="ECO:0000313" key="3">
    <source>
        <dbReference type="EMBL" id="CAF0784209.1"/>
    </source>
</evidence>
<evidence type="ECO:0000313" key="4">
    <source>
        <dbReference type="EMBL" id="CAF0861867.1"/>
    </source>
</evidence>
<feature type="region of interest" description="Disordered" evidence="1">
    <location>
        <begin position="272"/>
        <end position="295"/>
    </location>
</feature>
<dbReference type="Proteomes" id="UP000682733">
    <property type="component" value="Unassembled WGS sequence"/>
</dbReference>
<evidence type="ECO:0000256" key="1">
    <source>
        <dbReference type="SAM" id="MobiDB-lite"/>
    </source>
</evidence>
<keyword evidence="2" id="KW-0472">Membrane</keyword>
<feature type="region of interest" description="Disordered" evidence="1">
    <location>
        <begin position="381"/>
        <end position="406"/>
    </location>
</feature>
<proteinExistence type="predicted"/>
<organism evidence="4 7">
    <name type="scientific">Didymodactylos carnosus</name>
    <dbReference type="NCBI Taxonomy" id="1234261"/>
    <lineage>
        <taxon>Eukaryota</taxon>
        <taxon>Metazoa</taxon>
        <taxon>Spiralia</taxon>
        <taxon>Gnathifera</taxon>
        <taxon>Rotifera</taxon>
        <taxon>Eurotatoria</taxon>
        <taxon>Bdelloidea</taxon>
        <taxon>Philodinida</taxon>
        <taxon>Philodinidae</taxon>
        <taxon>Didymodactylos</taxon>
    </lineage>
</organism>
<evidence type="ECO:0000313" key="7">
    <source>
        <dbReference type="Proteomes" id="UP000663829"/>
    </source>
</evidence>
<dbReference type="EMBL" id="CAJNOQ010001031">
    <property type="protein sequence ID" value="CAF0861867.1"/>
    <property type="molecule type" value="Genomic_DNA"/>
</dbReference>
<dbReference type="OrthoDB" id="10041670at2759"/>
<accession>A0A813WIH1</accession>
<protein>
    <submittedName>
        <fullName evidence="4">Uncharacterized protein</fullName>
    </submittedName>
</protein>
<dbReference type="EMBL" id="CAJOBA010000938">
    <property type="protein sequence ID" value="CAF3566252.1"/>
    <property type="molecule type" value="Genomic_DNA"/>
</dbReference>
<evidence type="ECO:0000256" key="2">
    <source>
        <dbReference type="SAM" id="Phobius"/>
    </source>
</evidence>
<keyword evidence="2" id="KW-0812">Transmembrane</keyword>
<name>A0A813WIH1_9BILA</name>
<sequence>MMSDRCSNSYCIGPPPLFSLRPPPKPPTFEQFQIEIFNGQCLHRPLIVQNINGNSVNGRIYPSSHQTLPSEKTNWINVFLLILALISIICCIIIATFIFICLRKLKKEEKQYKSYVMGSLISRKSATTSNEDHTIKCASGCYEEYHQIVHPMCSSQSPPPSTSTSNIFHQSYSIPSNTIHRCRSRTSIDHHQYECIPEHYLFATMSRKPPTTNNNNVSCDYNNCCSNTLVKHYHICHYQQHNAKSANQHTDMTRPISCIPYTAFSRIIKQPQQPSVDIHSSPPLPLETNEQSTSNSCASDNFSRCTCSTRTPPNDNSQICSTCNPNESTSLLLVEQPQQQKDKHLTPNINPFISTPTESTTADKKKSNSSLIVGGMMIGWTRRQRKSSTTENRKSFLSTLGKSAVQ</sequence>
<gene>
    <name evidence="4" type="ORF">GPM918_LOCUS6631</name>
    <name evidence="3" type="ORF">OVA965_LOCUS3778</name>
    <name evidence="6" type="ORF">SRO942_LOCUS6631</name>
    <name evidence="5" type="ORF">TMI583_LOCUS3776</name>
</gene>
<evidence type="ECO:0000313" key="6">
    <source>
        <dbReference type="EMBL" id="CAF3649524.1"/>
    </source>
</evidence>
<dbReference type="EMBL" id="CAJOBC010001031">
    <property type="protein sequence ID" value="CAF3649524.1"/>
    <property type="molecule type" value="Genomic_DNA"/>
</dbReference>